<dbReference type="InterPro" id="IPR051673">
    <property type="entry name" value="SSDNA_exonuclease_RecJ"/>
</dbReference>
<dbReference type="AlphaFoldDB" id="A0A1F6EWU6"/>
<evidence type="ECO:0000256" key="1">
    <source>
        <dbReference type="ARBA" id="ARBA00022801"/>
    </source>
</evidence>
<dbReference type="Gene3D" id="2.40.50.460">
    <property type="match status" value="1"/>
</dbReference>
<dbReference type="GO" id="GO:0016787">
    <property type="term" value="F:hydrolase activity"/>
    <property type="evidence" value="ECO:0007669"/>
    <property type="project" value="UniProtKB-KW"/>
</dbReference>
<dbReference type="Proteomes" id="UP000178811">
    <property type="component" value="Unassembled WGS sequence"/>
</dbReference>
<evidence type="ECO:0000259" key="2">
    <source>
        <dbReference type="Pfam" id="PF17768"/>
    </source>
</evidence>
<feature type="domain" description="RecJ OB" evidence="2">
    <location>
        <begin position="59"/>
        <end position="168"/>
    </location>
</feature>
<protein>
    <recommendedName>
        <fullName evidence="2">RecJ OB domain-containing protein</fullName>
    </recommendedName>
</protein>
<comment type="caution">
    <text evidence="3">The sequence shown here is derived from an EMBL/GenBank/DDBJ whole genome shotgun (WGS) entry which is preliminary data.</text>
</comment>
<name>A0A1F6EWU6_9BACT</name>
<dbReference type="InterPro" id="IPR041122">
    <property type="entry name" value="RecJ_OB"/>
</dbReference>
<accession>A0A1F6EWU6</accession>
<evidence type="ECO:0000313" key="4">
    <source>
        <dbReference type="Proteomes" id="UP000178811"/>
    </source>
</evidence>
<proteinExistence type="predicted"/>
<organism evidence="3 4">
    <name type="scientific">Candidatus Kaiserbacteria bacterium RIFCSPLOWO2_01_FULL_52_12b</name>
    <dbReference type="NCBI Taxonomy" id="1798509"/>
    <lineage>
        <taxon>Bacteria</taxon>
        <taxon>Candidatus Kaiseribacteriota</taxon>
    </lineage>
</organism>
<evidence type="ECO:0000313" key="3">
    <source>
        <dbReference type="EMBL" id="OGG78080.1"/>
    </source>
</evidence>
<dbReference type="PANTHER" id="PTHR30255:SF2">
    <property type="entry name" value="SINGLE-STRANDED-DNA-SPECIFIC EXONUCLEASE RECJ"/>
    <property type="match status" value="1"/>
</dbReference>
<dbReference type="Pfam" id="PF17768">
    <property type="entry name" value="RecJ_OB"/>
    <property type="match status" value="1"/>
</dbReference>
<sequence length="174" mass="19474">MELLRATEHTFAQFGGHAAAGGFTLLDSEVFFLEDRLVETYERITANNETVDTLLARADAILVPEEATVSYLTKVERLSPFGVQNPKPVFLLRDIKVREISHFGKGNEHLKLKIDSHEGNKSLDAVTFFVKGAIARTADSLTQDSRVNLLAHLERDTFSRGNPVRLRLLDIKLV</sequence>
<keyword evidence="1" id="KW-0378">Hydrolase</keyword>
<gene>
    <name evidence="3" type="ORF">A3A36_02845</name>
</gene>
<reference evidence="3 4" key="1">
    <citation type="journal article" date="2016" name="Nat. Commun.">
        <title>Thousands of microbial genomes shed light on interconnected biogeochemical processes in an aquifer system.</title>
        <authorList>
            <person name="Anantharaman K."/>
            <person name="Brown C.T."/>
            <person name="Hug L.A."/>
            <person name="Sharon I."/>
            <person name="Castelle C.J."/>
            <person name="Probst A.J."/>
            <person name="Thomas B.C."/>
            <person name="Singh A."/>
            <person name="Wilkins M.J."/>
            <person name="Karaoz U."/>
            <person name="Brodie E.L."/>
            <person name="Williams K.H."/>
            <person name="Hubbard S.S."/>
            <person name="Banfield J.F."/>
        </authorList>
    </citation>
    <scope>NUCLEOTIDE SEQUENCE [LARGE SCALE GENOMIC DNA]</scope>
</reference>
<dbReference type="EMBL" id="MFLW01000025">
    <property type="protein sequence ID" value="OGG78080.1"/>
    <property type="molecule type" value="Genomic_DNA"/>
</dbReference>
<dbReference type="PANTHER" id="PTHR30255">
    <property type="entry name" value="SINGLE-STRANDED-DNA-SPECIFIC EXONUCLEASE RECJ"/>
    <property type="match status" value="1"/>
</dbReference>